<dbReference type="Proteomes" id="UP000316079">
    <property type="component" value="Unassembled WGS sequence"/>
</dbReference>
<evidence type="ECO:0000313" key="3">
    <source>
        <dbReference type="Proteomes" id="UP000316079"/>
    </source>
</evidence>
<protein>
    <submittedName>
        <fullName evidence="2">Uncharacterized protein</fullName>
    </submittedName>
</protein>
<comment type="caution">
    <text evidence="2">The sequence shown here is derived from an EMBL/GenBank/DDBJ whole genome shotgun (WGS) entry which is preliminary data.</text>
</comment>
<name>A0A553MVI0_9TELE</name>
<reference evidence="2 3" key="1">
    <citation type="journal article" date="2019" name="Sci. Data">
        <title>Hybrid genome assembly and annotation of Danionella translucida.</title>
        <authorList>
            <person name="Kadobianskyi M."/>
            <person name="Schulze L."/>
            <person name="Schuelke M."/>
            <person name="Judkewitz B."/>
        </authorList>
    </citation>
    <scope>NUCLEOTIDE SEQUENCE [LARGE SCALE GENOMIC DNA]</scope>
    <source>
        <strain evidence="2 3">Bolton</strain>
    </source>
</reference>
<dbReference type="EMBL" id="SRMA01027244">
    <property type="protein sequence ID" value="TRY57191.1"/>
    <property type="molecule type" value="Genomic_DNA"/>
</dbReference>
<dbReference type="AlphaFoldDB" id="A0A553MVI0"/>
<proteinExistence type="predicted"/>
<evidence type="ECO:0000256" key="1">
    <source>
        <dbReference type="SAM" id="MobiDB-lite"/>
    </source>
</evidence>
<keyword evidence="3" id="KW-1185">Reference proteome</keyword>
<feature type="region of interest" description="Disordered" evidence="1">
    <location>
        <begin position="49"/>
        <end position="89"/>
    </location>
</feature>
<accession>A0A553MVI0</accession>
<feature type="compositionally biased region" description="Low complexity" evidence="1">
    <location>
        <begin position="124"/>
        <end position="151"/>
    </location>
</feature>
<gene>
    <name evidence="2" type="ORF">DNTS_003274</name>
</gene>
<sequence>MFPSVNIPRRVVCEYKHHAAHPRLSSDGRHSLLKLVGLYSVLRAPLRDLQGGHHRRDPLETRGAQRHPDERRRGHGQTHRPGSNRHWLLEAGDQHGGTLFQLSPDLLVCERPLESGGIAGGAGTYSSSTGYRKLSESARGSSAPPASPAAE</sequence>
<dbReference type="OrthoDB" id="6108017at2759"/>
<feature type="region of interest" description="Disordered" evidence="1">
    <location>
        <begin position="117"/>
        <end position="151"/>
    </location>
</feature>
<evidence type="ECO:0000313" key="2">
    <source>
        <dbReference type="EMBL" id="TRY57191.1"/>
    </source>
</evidence>
<organism evidence="2 3">
    <name type="scientific">Danionella cerebrum</name>
    <dbReference type="NCBI Taxonomy" id="2873325"/>
    <lineage>
        <taxon>Eukaryota</taxon>
        <taxon>Metazoa</taxon>
        <taxon>Chordata</taxon>
        <taxon>Craniata</taxon>
        <taxon>Vertebrata</taxon>
        <taxon>Euteleostomi</taxon>
        <taxon>Actinopterygii</taxon>
        <taxon>Neopterygii</taxon>
        <taxon>Teleostei</taxon>
        <taxon>Ostariophysi</taxon>
        <taxon>Cypriniformes</taxon>
        <taxon>Danionidae</taxon>
        <taxon>Danioninae</taxon>
        <taxon>Danionella</taxon>
    </lineage>
</organism>